<dbReference type="InterPro" id="IPR011430">
    <property type="entry name" value="UTP20_N"/>
</dbReference>
<feature type="compositionally biased region" description="Basic and acidic residues" evidence="2">
    <location>
        <begin position="1731"/>
        <end position="1743"/>
    </location>
</feature>
<dbReference type="InterPro" id="IPR057525">
    <property type="entry name" value="UTP20_C"/>
</dbReference>
<evidence type="ECO:0000313" key="6">
    <source>
        <dbReference type="EMBL" id="KAG0118519.1"/>
    </source>
</evidence>
<evidence type="ECO:0000259" key="5">
    <source>
        <dbReference type="Pfam" id="PF23099"/>
    </source>
</evidence>
<dbReference type="Gene3D" id="1.25.10.10">
    <property type="entry name" value="Leucine-rich Repeat Variant"/>
    <property type="match status" value="1"/>
</dbReference>
<proteinExistence type="predicted"/>
<feature type="compositionally biased region" description="Acidic residues" evidence="2">
    <location>
        <begin position="1714"/>
        <end position="1730"/>
    </location>
</feature>
<dbReference type="InterPro" id="IPR046523">
    <property type="entry name" value="UTP20_dom"/>
</dbReference>
<feature type="domain" description="U3 small nucleolar RNA-associated protein 20 C-terminal" evidence="5">
    <location>
        <begin position="2434"/>
        <end position="2817"/>
    </location>
</feature>
<dbReference type="GO" id="GO:0030686">
    <property type="term" value="C:90S preribosome"/>
    <property type="evidence" value="ECO:0007669"/>
    <property type="project" value="TreeGrafter"/>
</dbReference>
<keyword evidence="8" id="KW-1185">Reference proteome</keyword>
<dbReference type="Proteomes" id="UP000618051">
    <property type="component" value="Unassembled WGS sequence"/>
</dbReference>
<dbReference type="GO" id="GO:0032040">
    <property type="term" value="C:small-subunit processome"/>
    <property type="evidence" value="ECO:0007669"/>
    <property type="project" value="TreeGrafter"/>
</dbReference>
<keyword evidence="1" id="KW-0175">Coiled coil</keyword>
<feature type="region of interest" description="Disordered" evidence="2">
    <location>
        <begin position="1714"/>
        <end position="1762"/>
    </location>
</feature>
<evidence type="ECO:0000313" key="7">
    <source>
        <dbReference type="EMBL" id="KAI1239043.1"/>
    </source>
</evidence>
<feature type="region of interest" description="Disordered" evidence="2">
    <location>
        <begin position="2634"/>
        <end position="2669"/>
    </location>
</feature>
<comment type="caution">
    <text evidence="6">The sequence shown here is derived from an EMBL/GenBank/DDBJ whole genome shotgun (WGS) entry which is preliminary data.</text>
</comment>
<organism evidence="6">
    <name type="scientific">Lamprotornis superbus</name>
    <dbReference type="NCBI Taxonomy" id="245042"/>
    <lineage>
        <taxon>Eukaryota</taxon>
        <taxon>Metazoa</taxon>
        <taxon>Chordata</taxon>
        <taxon>Craniata</taxon>
        <taxon>Vertebrata</taxon>
        <taxon>Euteleostomi</taxon>
        <taxon>Archelosauria</taxon>
        <taxon>Archosauria</taxon>
        <taxon>Dinosauria</taxon>
        <taxon>Saurischia</taxon>
        <taxon>Theropoda</taxon>
        <taxon>Coelurosauria</taxon>
        <taxon>Aves</taxon>
        <taxon>Neognathae</taxon>
        <taxon>Neoaves</taxon>
        <taxon>Telluraves</taxon>
        <taxon>Australaves</taxon>
        <taxon>Passeriformes</taxon>
        <taxon>Sturnidae</taxon>
        <taxon>Lamprotornis</taxon>
    </lineage>
</organism>
<feature type="coiled-coil region" evidence="1">
    <location>
        <begin position="751"/>
        <end position="782"/>
    </location>
</feature>
<evidence type="ECO:0000313" key="8">
    <source>
        <dbReference type="Proteomes" id="UP000618051"/>
    </source>
</evidence>
<dbReference type="EMBL" id="JADDUC020000005">
    <property type="protein sequence ID" value="KAI1239043.1"/>
    <property type="molecule type" value="Genomic_DNA"/>
</dbReference>
<sequence>FLTFSERLSNINIDIIHRIDRTGSYAEEVETYFFEGLRKWKELNLTQHFVQFYKEVANKCQSFNQLVYYQSAVVQSLKTHLQVEGSLAYQPLLNLVVQLARDLQADFYPHFHDFFLAITKLLDTQDTELLEWAFTSLSYLYKYLWRLMVKDIHNIYSLYSTLLAHNKLHIRNFAAESFVFLMRKVSDKNELFNLMLRDLGEHPEKVEGVGQLLFEMCKGVRNMFHSCAETAMKLILLKLGPITEKEIELPWVAVGEAFEQMIRSAAMHVHKEHFDIVFKCLEESLLDLQRKITKVNCSVASEQMERILQAYLILVEHANGSKISLPEDVCQVLIKMLQTPYLSSSCCKMLLSTISAFLLAENVLLPDSLTKEVIQKVFASGFERHFLLDFSEATFTMKQFEKHFLPCFLEYIEHCFSGTDAITKDEAVAILAKLILVKAEPPSIGSMAFEKYPLVFTEASVSSNTRQQTSKRQGEKAEIPVLDHVLSLMHLPENEDITDLSQSWVALVVLPHIRPMNKDHILPRVTSFIDSLFTAIDKGSLCKGNLFVACQAVSTLLSLVESAEVLHLLPVERVKSLVTIIHCFSTFPSDPSALLLADLYYTRLALCGCQEPLSQRNLMDLFEKLHPNISTGVSKVRLLTVRILNHFDSPPSAQIEGDGTGEVQPVFAILLQAELVPATVNDYREKLLHLRKLRCDIVQPAIPSGSLQEVPLRYLLGMLYINFSPLWDPVIELITSHAMEMENKQFWKVLYEHLERAATYAEMELQNELDEQEESIAETENEKMPEGEVGTVFLEQLRSRTDCSERLDHTNYRFLLWKALDKFPDRVEPRSRELSPLLLRFIRNEYYPADSLVAPSQDLRRKISGTIAAKQIPAEEVNDVAMEEEEEEEEKEEGEPINVVVLKKKTRRAAAKQLIAHLQVFSKFSNPRALYLEQKLNALYTQLLTHQDQNVQRIALDCIMTYKHPHLLPYRENLQRLLEDKSFKEEIVHFSISEESAVVKTEHRPDLIPILMRILYGRMRNKTGSKTQGKSSASTRMSIVLRFLAGSLPEEIRMFLDLLFEAVKQFSNGPCQTAVLQSMSELDLAKVLPLGRQHSLFNGLEVVLKNMGHLIQQYLPEILQILLCMTAVVSCILQQREKVQPRFINPLKNLRRLGLKLVTEFFSDYETYSFSVEEIDAVFHAVVWPQVCRLASESQYSPTFLLKLIHTWSKNPRYFPLLAKQQPDHPESDILTNVFAVLSAKNLSEATSSLVMDIADSLLNSPDFEPTEQVSSLSVTDCVVMATGDVTEEALSLGCQLVLPHVPAILQYFSKTMLNVEKVKKKKYRAQVSKELSILSKISKFIQEKSQNSVLVSLLLPFLYQSNMEQGTQIDILETVQNLLKHCSNPTSFLKPLAKLFSVIQNKLSRNKLCLVFQTLSDLDTKLKYITDVVKLNAFDQRHLDDIDFDVRLSAFQSITAHIKEMQTVDTDFLIPVMHNCFYTIQLGDMALSDNASLCLTSFIHRLTEISHTEDEYKELIQHTLLESVRRGLKSKTESIQQDYTSLLSCLIQTFPTNPEFQDLVQLTNRHDPDMDFFENMKHMQIHRRARALRKLAKQLTEEKLVLSSKSLQNYIMPYATTAIFSEKMLKHENMVTASVEVVGAVCRHLSWSAYLYHLKHFIHVLQTGQIGTKLGVSLLETVLEAFHFDYKTLEKQLVTIDNPESAAMDLEPVVEAEEAMELEQSEGEEEEVEEKNGKNLSEKPVEPEQAAGPSENTEQVPKPVSFLPRNKEELQCLIKHIQETVTVNILPKLHRCIVAKVKRDEEHKLVKSNVVNDDEVVRVPLAFAMVRMMQCLPQEVMEANLPSILLKVCTFLRNRFQEIRDVARNTLIKIMEVLGVHYLLYILKEMRSALIHGYQLHVLTFTVNLLLKGLTTRLSAGDLDPCLDILIEIFNQELFGNIAEEKEVKGIVSKIMEARKNKSYDSYEILGKFIGRGQVTKLILPLKETLESTTSLKIVRKVHEALRHIMAGLIFNSDMNAESLLLLSHGLISENLPLLTEKAKKKATPPPDPRLQPESCLLLQPTPTRGGQKARVSSRTNTYILVDSGLRLLHMSLKRSKVNSSEEHALEMLDPFVQLLIDCLKSMDVKVITGALQSLVWILKFPLPSVSTNMESLIKQLFLLLKEFAKTGIAKGQNFHLVVSCFKCVTILVKNAKSQITSKQLQVLLGFAEEDIYDSSRQATAFGLLKAILSRKLIVPEIDDVLQKVAQLAITGQSEPVRVQCRQIYLKYILDYPLGDKLKPNLDFMLAQLEYEYETGRESALEMIAYLLDMFPQDLLHKYCGLFFLSLCMMMINDDSAKCKKMAALTCKSLLRKISNEKQDLMFSLVTEWFHSKKVFHSVVFAQVRGLSKFLIALLIPAFCADFISDMLILLLATGRQQTWASRSAVLIWSSHRRLAAQACGLFVEVDGVMFERRLAAVLTLIEKEINPNKFENITEEEEEKAADRLLFSFLVLVKKLITECNLIQLTRNSDVVSIIWNHVQSHLWYPHSWVWLTATEIFGLLFASYKPEDLVNKWKEIKSGKRKKTPTELSASIVFLTAELDKKMKELAFAFCHQLQSKFLDMSLSEQVIKNLLFVAKVVYLLAPASEEGKEADGELRCEVEEQEVSEDERDTSAQGEEEREDTQQKGQPATLLWLMKKLSVMVKREAAYSPKVPLKRSCIFKFLGAISVDLGQDRIKPYLPTILTPLYRELNSNYAEQDPTLKNLSQEIIELLKKLVGLEAFSLAFSSVQKQANQKRAMRKKQRALQTVANPDIAARRKLKRHKNKAETRKRKIESLRPMYKAKRHRSNALKDLAMVE</sequence>
<dbReference type="PANTHER" id="PTHR17695">
    <property type="entry name" value="SMALL SUBUNIT PROCESSOME COMPONENT 20 HOMOLOG"/>
    <property type="match status" value="1"/>
</dbReference>
<dbReference type="InterPro" id="IPR011989">
    <property type="entry name" value="ARM-like"/>
</dbReference>
<dbReference type="Pfam" id="PF20416">
    <property type="entry name" value="UTP20"/>
    <property type="match status" value="1"/>
</dbReference>
<evidence type="ECO:0000259" key="3">
    <source>
        <dbReference type="Pfam" id="PF07539"/>
    </source>
</evidence>
<dbReference type="PANTHER" id="PTHR17695:SF11">
    <property type="entry name" value="SMALL SUBUNIT PROCESSOME COMPONENT 20 HOMOLOG"/>
    <property type="match status" value="1"/>
</dbReference>
<feature type="non-terminal residue" evidence="6">
    <location>
        <position position="2840"/>
    </location>
</feature>
<feature type="domain" description="U3 small nucleolar RNA-associated protein 20" evidence="4">
    <location>
        <begin position="1813"/>
        <end position="2029"/>
    </location>
</feature>
<feature type="domain" description="U3 small nucleolar RNA-associated protein 20 N-terminal" evidence="3">
    <location>
        <begin position="909"/>
        <end position="1532"/>
    </location>
</feature>
<dbReference type="InterPro" id="IPR052575">
    <property type="entry name" value="SSU_processome_comp_20"/>
</dbReference>
<evidence type="ECO:0000256" key="2">
    <source>
        <dbReference type="SAM" id="MobiDB-lite"/>
    </source>
</evidence>
<reference evidence="6" key="1">
    <citation type="submission" date="2020-10" db="EMBL/GenBank/DDBJ databases">
        <title>Feather gene expression reveals the developmental basis of iridescence in African starlings.</title>
        <authorList>
            <person name="Rubenstein D.R."/>
        </authorList>
    </citation>
    <scope>NUCLEOTIDE SEQUENCE</scope>
    <source>
        <strain evidence="6">SS15</strain>
        <tissue evidence="6">Liver</tissue>
    </source>
</reference>
<dbReference type="Pfam" id="PF23099">
    <property type="entry name" value="UTP20_C"/>
    <property type="match status" value="1"/>
</dbReference>
<gene>
    <name evidence="6" type="ORF">IHE44_000872</name>
    <name evidence="7" type="ORF">IHE44_0012151</name>
</gene>
<reference evidence="7 8" key="2">
    <citation type="journal article" date="2021" name="J. Hered.">
        <title>Feather Gene Expression Elucidates the Developmental Basis of Plumage Iridescence in African Starlings.</title>
        <authorList>
            <person name="Rubenstein D.R."/>
            <person name="Corvelo A."/>
            <person name="MacManes M.D."/>
            <person name="Maia R."/>
            <person name="Narzisi G."/>
            <person name="Rousaki A."/>
            <person name="Vandenabeele P."/>
            <person name="Shawkey M.D."/>
            <person name="Solomon J."/>
        </authorList>
    </citation>
    <scope>NUCLEOTIDE SEQUENCE [LARGE SCALE GENOMIC DNA]</scope>
    <source>
        <strain evidence="7">SS15</strain>
    </source>
</reference>
<feature type="compositionally biased region" description="Acidic residues" evidence="2">
    <location>
        <begin position="2643"/>
        <end position="2663"/>
    </location>
</feature>
<name>A0A835TW18_9PASS</name>
<reference evidence="7" key="3">
    <citation type="submission" date="2022-01" db="EMBL/GenBank/DDBJ databases">
        <authorList>
            <person name="Rubenstein D.R."/>
        </authorList>
    </citation>
    <scope>NUCLEOTIDE SEQUENCE</scope>
    <source>
        <strain evidence="7">SS15</strain>
        <tissue evidence="7">Liver</tissue>
    </source>
</reference>
<accession>A0A835TW18</accession>
<evidence type="ECO:0000256" key="1">
    <source>
        <dbReference type="SAM" id="Coils"/>
    </source>
</evidence>
<dbReference type="SUPFAM" id="SSF48371">
    <property type="entry name" value="ARM repeat"/>
    <property type="match status" value="3"/>
</dbReference>
<dbReference type="EMBL" id="JADDUC010000109">
    <property type="protein sequence ID" value="KAG0118519.1"/>
    <property type="molecule type" value="Genomic_DNA"/>
</dbReference>
<protein>
    <submittedName>
        <fullName evidence="7">Small subunit processome component 20</fullName>
    </submittedName>
</protein>
<dbReference type="OrthoDB" id="360653at2759"/>
<dbReference type="InterPro" id="IPR016024">
    <property type="entry name" value="ARM-type_fold"/>
</dbReference>
<dbReference type="Pfam" id="PF07539">
    <property type="entry name" value="UTP20_N"/>
    <property type="match status" value="1"/>
</dbReference>
<evidence type="ECO:0000259" key="4">
    <source>
        <dbReference type="Pfam" id="PF20416"/>
    </source>
</evidence>